<evidence type="ECO:0000313" key="20">
    <source>
        <dbReference type="EMBL" id="VXD16650.1"/>
    </source>
</evidence>
<keyword evidence="5 14" id="KW-0597">Phosphoprotein</keyword>
<evidence type="ECO:0000256" key="11">
    <source>
        <dbReference type="ARBA" id="ARBA00023136"/>
    </source>
</evidence>
<dbReference type="Proteomes" id="UP000184550">
    <property type="component" value="Unassembled WGS sequence"/>
</dbReference>
<feature type="domain" description="PAC" evidence="19">
    <location>
        <begin position="224"/>
        <end position="282"/>
    </location>
</feature>
<dbReference type="RefSeq" id="WP_083620567.1">
    <property type="nucleotide sequence ID" value="NZ_LR734865.1"/>
</dbReference>
<dbReference type="EMBL" id="CZCU02000130">
    <property type="protein sequence ID" value="VXD16650.1"/>
    <property type="molecule type" value="Genomic_DNA"/>
</dbReference>
<keyword evidence="11" id="KW-0472">Membrane</keyword>
<dbReference type="SUPFAM" id="SSF47384">
    <property type="entry name" value="Homodimeric domain of signal transducing histidine kinase"/>
    <property type="match status" value="1"/>
</dbReference>
<dbReference type="OrthoDB" id="502671at2"/>
<gene>
    <name evidence="20" type="ORF">PL8927_550054</name>
</gene>
<comment type="similarity">
    <text evidence="3">In the N-terminal section; belongs to the phytochrome family.</text>
</comment>
<accession>A0A7Z9BSM3</accession>
<evidence type="ECO:0000256" key="7">
    <source>
        <dbReference type="ARBA" id="ARBA00022741"/>
    </source>
</evidence>
<dbReference type="PANTHER" id="PTHR43047">
    <property type="entry name" value="TWO-COMPONENT HISTIDINE PROTEIN KINASE"/>
    <property type="match status" value="1"/>
</dbReference>
<dbReference type="PROSITE" id="PS50113">
    <property type="entry name" value="PAC"/>
    <property type="match status" value="2"/>
</dbReference>
<evidence type="ECO:0000259" key="17">
    <source>
        <dbReference type="PROSITE" id="PS50110"/>
    </source>
</evidence>
<evidence type="ECO:0000259" key="18">
    <source>
        <dbReference type="PROSITE" id="PS50112"/>
    </source>
</evidence>
<dbReference type="FunFam" id="3.30.565.10:FF:000010">
    <property type="entry name" value="Sensor histidine kinase RcsC"/>
    <property type="match status" value="1"/>
</dbReference>
<dbReference type="GO" id="GO:0000155">
    <property type="term" value="F:phosphorelay sensor kinase activity"/>
    <property type="evidence" value="ECO:0007669"/>
    <property type="project" value="InterPro"/>
</dbReference>
<dbReference type="EC" id="2.7.13.3" evidence="4"/>
<keyword evidence="10" id="KW-0902">Two-component regulatory system</keyword>
<dbReference type="GO" id="GO:0009927">
    <property type="term" value="F:histidine phosphotransfer kinase activity"/>
    <property type="evidence" value="ECO:0007669"/>
    <property type="project" value="TreeGrafter"/>
</dbReference>
<dbReference type="CDD" id="cd17546">
    <property type="entry name" value="REC_hyHK_CKI1_RcsC-like"/>
    <property type="match status" value="1"/>
</dbReference>
<feature type="domain" description="Histidine kinase" evidence="16">
    <location>
        <begin position="419"/>
        <end position="647"/>
    </location>
</feature>
<feature type="modified residue" description="4-aspartylphosphate" evidence="14">
    <location>
        <position position="722"/>
    </location>
</feature>
<dbReference type="InterPro" id="IPR000700">
    <property type="entry name" value="PAS-assoc_C"/>
</dbReference>
<dbReference type="Pfam" id="PF02518">
    <property type="entry name" value="HATPase_c"/>
    <property type="match status" value="1"/>
</dbReference>
<evidence type="ECO:0000313" key="21">
    <source>
        <dbReference type="Proteomes" id="UP000184550"/>
    </source>
</evidence>
<evidence type="ECO:0000256" key="13">
    <source>
        <dbReference type="ARBA" id="ARBA00074306"/>
    </source>
</evidence>
<dbReference type="InterPro" id="IPR036890">
    <property type="entry name" value="HATPase_C_sf"/>
</dbReference>
<dbReference type="InterPro" id="IPR003594">
    <property type="entry name" value="HATPase_dom"/>
</dbReference>
<dbReference type="Pfam" id="PF00512">
    <property type="entry name" value="HisKA"/>
    <property type="match status" value="1"/>
</dbReference>
<name>A0A7Z9BSM3_9CYAN</name>
<evidence type="ECO:0000259" key="16">
    <source>
        <dbReference type="PROSITE" id="PS50109"/>
    </source>
</evidence>
<dbReference type="InterPro" id="IPR011006">
    <property type="entry name" value="CheY-like_superfamily"/>
</dbReference>
<comment type="subcellular location">
    <subcellularLocation>
        <location evidence="2">Membrane</location>
    </subcellularLocation>
</comment>
<dbReference type="InterPro" id="IPR004358">
    <property type="entry name" value="Sig_transdc_His_kin-like_C"/>
</dbReference>
<evidence type="ECO:0000256" key="12">
    <source>
        <dbReference type="ARBA" id="ARBA00023306"/>
    </source>
</evidence>
<evidence type="ECO:0000256" key="15">
    <source>
        <dbReference type="SAM" id="Coils"/>
    </source>
</evidence>
<dbReference type="Gene3D" id="3.30.565.10">
    <property type="entry name" value="Histidine kinase-like ATPase, C-terminal domain"/>
    <property type="match status" value="1"/>
</dbReference>
<keyword evidence="6" id="KW-0808">Transferase</keyword>
<comment type="caution">
    <text evidence="20">The sequence shown here is derived from an EMBL/GenBank/DDBJ whole genome shotgun (WGS) entry which is preliminary data.</text>
</comment>
<keyword evidence="15" id="KW-0175">Coiled coil</keyword>
<feature type="domain" description="Response regulatory" evidence="17">
    <location>
        <begin position="673"/>
        <end position="789"/>
    </location>
</feature>
<comment type="catalytic activity">
    <reaction evidence="1">
        <text>ATP + protein L-histidine = ADP + protein N-phospho-L-histidine.</text>
        <dbReference type="EC" id="2.7.13.3"/>
    </reaction>
</comment>
<keyword evidence="9" id="KW-0067">ATP-binding</keyword>
<dbReference type="CDD" id="cd00082">
    <property type="entry name" value="HisKA"/>
    <property type="match status" value="1"/>
</dbReference>
<dbReference type="Pfam" id="PF08447">
    <property type="entry name" value="PAS_3"/>
    <property type="match status" value="1"/>
</dbReference>
<keyword evidence="7" id="KW-0547">Nucleotide-binding</keyword>
<evidence type="ECO:0000256" key="6">
    <source>
        <dbReference type="ARBA" id="ARBA00022679"/>
    </source>
</evidence>
<dbReference type="FunFam" id="1.10.287.130:FF:000038">
    <property type="entry name" value="Sensory transduction histidine kinase"/>
    <property type="match status" value="1"/>
</dbReference>
<dbReference type="NCBIfam" id="TIGR00229">
    <property type="entry name" value="sensory_box"/>
    <property type="match status" value="3"/>
</dbReference>
<dbReference type="SMART" id="SM00086">
    <property type="entry name" value="PAC"/>
    <property type="match status" value="2"/>
</dbReference>
<dbReference type="GO" id="GO:0005886">
    <property type="term" value="C:plasma membrane"/>
    <property type="evidence" value="ECO:0007669"/>
    <property type="project" value="TreeGrafter"/>
</dbReference>
<dbReference type="PANTHER" id="PTHR43047:SF72">
    <property type="entry name" value="OSMOSENSING HISTIDINE PROTEIN KINASE SLN1"/>
    <property type="match status" value="1"/>
</dbReference>
<evidence type="ECO:0000256" key="5">
    <source>
        <dbReference type="ARBA" id="ARBA00022553"/>
    </source>
</evidence>
<dbReference type="SUPFAM" id="SSF55785">
    <property type="entry name" value="PYP-like sensor domain (PAS domain)"/>
    <property type="match status" value="3"/>
</dbReference>
<dbReference type="SMART" id="SM00448">
    <property type="entry name" value="REC"/>
    <property type="match status" value="1"/>
</dbReference>
<keyword evidence="21" id="KW-1185">Reference proteome</keyword>
<dbReference type="SMART" id="SM00388">
    <property type="entry name" value="HisKA"/>
    <property type="match status" value="1"/>
</dbReference>
<dbReference type="InterPro" id="IPR000014">
    <property type="entry name" value="PAS"/>
</dbReference>
<evidence type="ECO:0000256" key="3">
    <source>
        <dbReference type="ARBA" id="ARBA00006402"/>
    </source>
</evidence>
<evidence type="ECO:0000256" key="14">
    <source>
        <dbReference type="PROSITE-ProRule" id="PRU00169"/>
    </source>
</evidence>
<dbReference type="Pfam" id="PF08448">
    <property type="entry name" value="PAS_4"/>
    <property type="match status" value="1"/>
</dbReference>
<evidence type="ECO:0000256" key="1">
    <source>
        <dbReference type="ARBA" id="ARBA00000085"/>
    </source>
</evidence>
<dbReference type="SUPFAM" id="SSF55874">
    <property type="entry name" value="ATPase domain of HSP90 chaperone/DNA topoisomerase II/histidine kinase"/>
    <property type="match status" value="1"/>
</dbReference>
<dbReference type="GO" id="GO:0005524">
    <property type="term" value="F:ATP binding"/>
    <property type="evidence" value="ECO:0007669"/>
    <property type="project" value="UniProtKB-KW"/>
</dbReference>
<dbReference type="SMART" id="SM00387">
    <property type="entry name" value="HATPase_c"/>
    <property type="match status" value="1"/>
</dbReference>
<dbReference type="InterPro" id="IPR013655">
    <property type="entry name" value="PAS_fold_3"/>
</dbReference>
<dbReference type="PROSITE" id="PS50110">
    <property type="entry name" value="RESPONSE_REGULATORY"/>
    <property type="match status" value="1"/>
</dbReference>
<dbReference type="CDD" id="cd00130">
    <property type="entry name" value="PAS"/>
    <property type="match status" value="3"/>
</dbReference>
<feature type="domain" description="PAS" evidence="18">
    <location>
        <begin position="287"/>
        <end position="322"/>
    </location>
</feature>
<feature type="domain" description="PAC" evidence="19">
    <location>
        <begin position="99"/>
        <end position="151"/>
    </location>
</feature>
<keyword evidence="8 20" id="KW-0418">Kinase</keyword>
<dbReference type="InterPro" id="IPR036097">
    <property type="entry name" value="HisK_dim/P_sf"/>
</dbReference>
<dbReference type="InterPro" id="IPR005467">
    <property type="entry name" value="His_kinase_dom"/>
</dbReference>
<evidence type="ECO:0000256" key="2">
    <source>
        <dbReference type="ARBA" id="ARBA00004370"/>
    </source>
</evidence>
<dbReference type="PROSITE" id="PS50112">
    <property type="entry name" value="PAS"/>
    <property type="match status" value="2"/>
</dbReference>
<evidence type="ECO:0000256" key="4">
    <source>
        <dbReference type="ARBA" id="ARBA00012438"/>
    </source>
</evidence>
<dbReference type="InterPro" id="IPR001789">
    <property type="entry name" value="Sig_transdc_resp-reg_receiver"/>
</dbReference>
<evidence type="ECO:0000256" key="9">
    <source>
        <dbReference type="ARBA" id="ARBA00022840"/>
    </source>
</evidence>
<feature type="domain" description="PAS" evidence="18">
    <location>
        <begin position="25"/>
        <end position="95"/>
    </location>
</feature>
<protein>
    <recommendedName>
        <fullName evidence="13">Circadian input-output histidine kinase CikA</fullName>
        <ecNumber evidence="4">2.7.13.3</ecNumber>
    </recommendedName>
</protein>
<dbReference type="InterPro" id="IPR035965">
    <property type="entry name" value="PAS-like_dom_sf"/>
</dbReference>
<evidence type="ECO:0000259" key="19">
    <source>
        <dbReference type="PROSITE" id="PS50113"/>
    </source>
</evidence>
<organism evidence="20 21">
    <name type="scientific">Planktothrix serta PCC 8927</name>
    <dbReference type="NCBI Taxonomy" id="671068"/>
    <lineage>
        <taxon>Bacteria</taxon>
        <taxon>Bacillati</taxon>
        <taxon>Cyanobacteriota</taxon>
        <taxon>Cyanophyceae</taxon>
        <taxon>Oscillatoriophycideae</taxon>
        <taxon>Oscillatoriales</taxon>
        <taxon>Microcoleaceae</taxon>
        <taxon>Planktothrix</taxon>
    </lineage>
</organism>
<proteinExistence type="inferred from homology"/>
<dbReference type="Gene3D" id="3.40.50.2300">
    <property type="match status" value="1"/>
</dbReference>
<sequence length="889" mass="101450">MITPNGSEEQEIPACQQLEIALQESQSHWRDLFHLSPIGMVEISLEGRFLEVNASFCKFVGYSQAELMEFELNQITHPDDRAISFQFFNQLITQKIPQFQLEKRYLHKEGYWVYAIVNGYLRLDSQGKPHSVMGQIQDITERKLAEEDIKKREEYLRLILNNIPQQVFWKDTNLVFRGCNKNWAEAAQFESQEYVIGKTDHDLFPDPKIGDFFRAQDRRVMASKQAEMHLIAPKQKPSADGRTLWLDISRIPMQDSQGNVIGILGVIEDITERKEIDEKLRLTQFSIEKSRDYFLFTDGKARFFDVNQAACNALGYSREELLQMRVKDIDRQAPDDAWPISWEDLKQQGSFTFESVHLTKTGQEISVEITLSYLEYNQKEYGCAIVRDICDRKQAEIALQQAKEAAEAANHAKSEFLARMSHELRTPMNAILGFTQLIERDLQRNSQVLLANHQEHLDIISRSGEHLLNLINDVLEMSKIEAGRIVLNPAKFDLPRLLDCIKDMLAFKAESKGLAFNIIADPSLPEYIETDESKLRQVLINLLGNSIKFTEKGSITLRVKPLNSNSSPNQIPLNFEVEDTGPGIAPEELELLFQPFVQTETGRKSQQGTGLGLPISQQFVKLMGGEITVTSEIGKGTNFQFYIKANLAKFSESRCQELTRRVIGLAPNQPHYRILVVDDNWTNRQLVIKVLNPLGFQLKEAENGQEAISLWESWQPHLIFMDMRMPVMDGYEATEWIKQRLQGQATVIIALTASALQQDKLVVLSAGCDDFIRKPFRVEVLFEKIAQHLGVDFIYEENEVNLEPLEISTSPRELNHIAELTPEVLALLPKPLIQELYQATLKLNSKLVAEAIQKIPTAQGSIGQLLTQLADDFRYDVILELIKAIAETE</sequence>
<reference evidence="20" key="1">
    <citation type="submission" date="2019-10" db="EMBL/GenBank/DDBJ databases">
        <authorList>
            <consortium name="Genoscope - CEA"/>
            <person name="William W."/>
        </authorList>
    </citation>
    <scope>NUCLEOTIDE SEQUENCE [LARGE SCALE GENOMIC DNA]</scope>
    <source>
        <strain evidence="20">BBR_PRJEB10992</strain>
    </source>
</reference>
<evidence type="ECO:0000256" key="8">
    <source>
        <dbReference type="ARBA" id="ARBA00022777"/>
    </source>
</evidence>
<keyword evidence="12" id="KW-0131">Cell cycle</keyword>
<dbReference type="PROSITE" id="PS50109">
    <property type="entry name" value="HIS_KIN"/>
    <property type="match status" value="1"/>
</dbReference>
<dbReference type="InterPro" id="IPR003661">
    <property type="entry name" value="HisK_dim/P_dom"/>
</dbReference>
<feature type="coiled-coil region" evidence="15">
    <location>
        <begin position="392"/>
        <end position="419"/>
    </location>
</feature>
<dbReference type="Pfam" id="PF13426">
    <property type="entry name" value="PAS_9"/>
    <property type="match status" value="1"/>
</dbReference>
<dbReference type="Pfam" id="PF00072">
    <property type="entry name" value="Response_reg"/>
    <property type="match status" value="1"/>
</dbReference>
<dbReference type="Gene3D" id="3.30.450.20">
    <property type="entry name" value="PAS domain"/>
    <property type="match status" value="3"/>
</dbReference>
<dbReference type="InterPro" id="IPR013656">
    <property type="entry name" value="PAS_4"/>
</dbReference>
<dbReference type="PRINTS" id="PR00344">
    <property type="entry name" value="BCTRLSENSOR"/>
</dbReference>
<dbReference type="SUPFAM" id="SSF52172">
    <property type="entry name" value="CheY-like"/>
    <property type="match status" value="1"/>
</dbReference>
<dbReference type="InterPro" id="IPR001610">
    <property type="entry name" value="PAC"/>
</dbReference>
<dbReference type="Gene3D" id="1.10.287.130">
    <property type="match status" value="1"/>
</dbReference>
<evidence type="ECO:0000256" key="10">
    <source>
        <dbReference type="ARBA" id="ARBA00023012"/>
    </source>
</evidence>
<dbReference type="CDD" id="cd16922">
    <property type="entry name" value="HATPase_EvgS-ArcB-TorS-like"/>
    <property type="match status" value="1"/>
</dbReference>
<dbReference type="SMART" id="SM00091">
    <property type="entry name" value="PAS"/>
    <property type="match status" value="3"/>
</dbReference>
<dbReference type="AlphaFoldDB" id="A0A7Z9BSM3"/>